<evidence type="ECO:0000313" key="2">
    <source>
        <dbReference type="EMBL" id="MBA0637898.1"/>
    </source>
</evidence>
<dbReference type="GO" id="GO:0016787">
    <property type="term" value="F:hydrolase activity"/>
    <property type="evidence" value="ECO:0007669"/>
    <property type="project" value="InterPro"/>
</dbReference>
<dbReference type="PANTHER" id="PTHR36492:SF2">
    <property type="entry name" value="[ACYL-CARRIER-PROTEIN] PHOSPHODIESTERASE PPTH"/>
    <property type="match status" value="1"/>
</dbReference>
<proteinExistence type="predicted"/>
<feature type="non-terminal residue" evidence="2">
    <location>
        <position position="439"/>
    </location>
</feature>
<keyword evidence="3" id="KW-1185">Reference proteome</keyword>
<dbReference type="Gene3D" id="3.60.21.10">
    <property type="match status" value="1"/>
</dbReference>
<gene>
    <name evidence="2" type="ORF">Godav_024988</name>
</gene>
<feature type="non-terminal residue" evidence="2">
    <location>
        <position position="1"/>
    </location>
</feature>
<comment type="caution">
    <text evidence="2">The sequence shown here is derived from an EMBL/GenBank/DDBJ whole genome shotgun (WGS) entry which is preliminary data.</text>
</comment>
<dbReference type="InterPro" id="IPR029052">
    <property type="entry name" value="Metallo-depent_PP-like"/>
</dbReference>
<dbReference type="CDD" id="cd00838">
    <property type="entry name" value="MPP_superfamily"/>
    <property type="match status" value="1"/>
</dbReference>
<organism evidence="2 3">
    <name type="scientific">Gossypium davidsonii</name>
    <name type="common">Davidson's cotton</name>
    <name type="synonym">Gossypium klotzschianum subsp. davidsonii</name>
    <dbReference type="NCBI Taxonomy" id="34287"/>
    <lineage>
        <taxon>Eukaryota</taxon>
        <taxon>Viridiplantae</taxon>
        <taxon>Streptophyta</taxon>
        <taxon>Embryophyta</taxon>
        <taxon>Tracheophyta</taxon>
        <taxon>Spermatophyta</taxon>
        <taxon>Magnoliopsida</taxon>
        <taxon>eudicotyledons</taxon>
        <taxon>Gunneridae</taxon>
        <taxon>Pentapetalae</taxon>
        <taxon>rosids</taxon>
        <taxon>malvids</taxon>
        <taxon>Malvales</taxon>
        <taxon>Malvaceae</taxon>
        <taxon>Malvoideae</taxon>
        <taxon>Gossypium</taxon>
    </lineage>
</organism>
<name>A0A7J8TI62_GOSDV</name>
<sequence length="439" mass="50805">KIALKKYRRCVKRGCIKRPQVVSGAKKDGFGLRVFVLSDLHTDYPENMAWVRSLSTKRHEKDVLLVAGDVAEMYDNFILTMSLLKERFEYVFFVPGNHDLWCRWETEDFDSLEKLNKLLDACKQLGVETNPAVIDGLGIIPLFSWYHESFDREDDIVGVRIPSLDMACKDFHACKWPGNLSNRDTSLALYFDSMNEKNQNTVKRIQSTCSQIITFSHFVPRQELCPEKRMLFYPNLPKIIGSDWLEDRIRSIHGVESSSFACHVFGHTHFCWDAVVDGIRFKFRDQNGPSCKVHVPMWTKKGYRYQCKPSCQVQGFDLNMAPLAYPRERKRRMNGGETWLPFCIYLDGEFGAKVMPCYWSDYYAINPRTPSNTELAPWMSDAATNRSFVRDSDRAMASCAWFCCNRSKSDSGLQVWNGLARTELLKARSHNEHILEAWD</sequence>
<dbReference type="InterPro" id="IPR052963">
    <property type="entry name" value="Pantetheine_PDE"/>
</dbReference>
<dbReference type="Pfam" id="PF00149">
    <property type="entry name" value="Metallophos"/>
    <property type="match status" value="1"/>
</dbReference>
<dbReference type="SUPFAM" id="SSF56300">
    <property type="entry name" value="Metallo-dependent phosphatases"/>
    <property type="match status" value="1"/>
</dbReference>
<dbReference type="EMBL" id="JABFAC010249421">
    <property type="protein sequence ID" value="MBA0637898.1"/>
    <property type="molecule type" value="Genomic_DNA"/>
</dbReference>
<dbReference type="InterPro" id="IPR004843">
    <property type="entry name" value="Calcineurin-like_PHP"/>
</dbReference>
<dbReference type="AlphaFoldDB" id="A0A7J8TI62"/>
<protein>
    <recommendedName>
        <fullName evidence="1">Calcineurin-like phosphoesterase domain-containing protein</fullName>
    </recommendedName>
</protein>
<feature type="domain" description="Calcineurin-like phosphoesterase" evidence="1">
    <location>
        <begin position="32"/>
        <end position="120"/>
    </location>
</feature>
<dbReference type="PANTHER" id="PTHR36492">
    <property type="match status" value="1"/>
</dbReference>
<accession>A0A7J8TI62</accession>
<evidence type="ECO:0000259" key="1">
    <source>
        <dbReference type="Pfam" id="PF00149"/>
    </source>
</evidence>
<evidence type="ECO:0000313" key="3">
    <source>
        <dbReference type="Proteomes" id="UP000593561"/>
    </source>
</evidence>
<reference evidence="2 3" key="1">
    <citation type="journal article" date="2019" name="Genome Biol. Evol.">
        <title>Insights into the evolution of the New World diploid cottons (Gossypium, subgenus Houzingenia) based on genome sequencing.</title>
        <authorList>
            <person name="Grover C.E."/>
            <person name="Arick M.A. 2nd"/>
            <person name="Thrash A."/>
            <person name="Conover J.L."/>
            <person name="Sanders W.S."/>
            <person name="Peterson D.G."/>
            <person name="Frelichowski J.E."/>
            <person name="Scheffler J.A."/>
            <person name="Scheffler B.E."/>
            <person name="Wendel J.F."/>
        </authorList>
    </citation>
    <scope>NUCLEOTIDE SEQUENCE [LARGE SCALE GENOMIC DNA]</scope>
    <source>
        <strain evidence="2">27</strain>
        <tissue evidence="2">Leaf</tissue>
    </source>
</reference>
<dbReference type="Proteomes" id="UP000593561">
    <property type="component" value="Unassembled WGS sequence"/>
</dbReference>